<accession>A0A5D3CQE0</accession>
<dbReference type="EMBL" id="SSTE01007195">
    <property type="protein sequence ID" value="KAA0057339.1"/>
    <property type="molecule type" value="Genomic_DNA"/>
</dbReference>
<dbReference type="Proteomes" id="UP000321947">
    <property type="component" value="Unassembled WGS sequence"/>
</dbReference>
<proteinExistence type="predicted"/>
<dbReference type="Proteomes" id="UP000321393">
    <property type="component" value="Unassembled WGS sequence"/>
</dbReference>
<dbReference type="PANTHER" id="PTHR46250:SF18">
    <property type="entry name" value="MYB_SANT-LIKE DOMAIN-CONTAINING PROTEIN"/>
    <property type="match status" value="1"/>
</dbReference>
<evidence type="ECO:0000313" key="4">
    <source>
        <dbReference type="Proteomes" id="UP000321947"/>
    </source>
</evidence>
<reference evidence="3 4" key="1">
    <citation type="submission" date="2019-08" db="EMBL/GenBank/DDBJ databases">
        <title>Draft genome sequences of two oriental melons (Cucumis melo L. var makuwa).</title>
        <authorList>
            <person name="Kwon S.-Y."/>
        </authorList>
    </citation>
    <scope>NUCLEOTIDE SEQUENCE [LARGE SCALE GENOMIC DNA]</scope>
    <source>
        <strain evidence="4">cv. Chang Bougi</strain>
        <strain evidence="3">cv. SW 3</strain>
        <tissue evidence="2">Leaf</tissue>
    </source>
</reference>
<gene>
    <name evidence="2" type="ORF">E5676_scaffold496G00060</name>
    <name evidence="1" type="ORF">E6C27_scaffold280G001930</name>
</gene>
<dbReference type="EMBL" id="SSTD01010068">
    <property type="protein sequence ID" value="TYK13398.1"/>
    <property type="molecule type" value="Genomic_DNA"/>
</dbReference>
<dbReference type="OrthoDB" id="1748457at2759"/>
<dbReference type="PANTHER" id="PTHR46250">
    <property type="entry name" value="MYB/SANT-LIKE DNA-BINDING DOMAIN PROTEIN-RELATED"/>
    <property type="match status" value="1"/>
</dbReference>
<protein>
    <submittedName>
        <fullName evidence="2">Glycine-rich cell wall structural protein 1-like</fullName>
    </submittedName>
</protein>
<evidence type="ECO:0000313" key="2">
    <source>
        <dbReference type="EMBL" id="TYK13398.1"/>
    </source>
</evidence>
<sequence length="140" mass="16183">MATLSCAPKHECTNEEEGTLIDCLVELVSTSGWKSDNEMWWPACSGFRWNNDAKCIIAKKEVFENWFRFKVVLFFMQSHLAAKCLLNKPFSYYDELAYAFERDKSRGRFVETFANVGSNEPVGYEEFDVPDGNDMEFPSM</sequence>
<dbReference type="AlphaFoldDB" id="A0A5D3CQE0"/>
<evidence type="ECO:0000313" key="3">
    <source>
        <dbReference type="Proteomes" id="UP000321393"/>
    </source>
</evidence>
<name>A0A5D3CQE0_CUCMM</name>
<evidence type="ECO:0000313" key="1">
    <source>
        <dbReference type="EMBL" id="KAA0057339.1"/>
    </source>
</evidence>
<comment type="caution">
    <text evidence="2">The sequence shown here is derived from an EMBL/GenBank/DDBJ whole genome shotgun (WGS) entry which is preliminary data.</text>
</comment>
<organism evidence="2 4">
    <name type="scientific">Cucumis melo var. makuwa</name>
    <name type="common">Oriental melon</name>
    <dbReference type="NCBI Taxonomy" id="1194695"/>
    <lineage>
        <taxon>Eukaryota</taxon>
        <taxon>Viridiplantae</taxon>
        <taxon>Streptophyta</taxon>
        <taxon>Embryophyta</taxon>
        <taxon>Tracheophyta</taxon>
        <taxon>Spermatophyta</taxon>
        <taxon>Magnoliopsida</taxon>
        <taxon>eudicotyledons</taxon>
        <taxon>Gunneridae</taxon>
        <taxon>Pentapetalae</taxon>
        <taxon>rosids</taxon>
        <taxon>fabids</taxon>
        <taxon>Cucurbitales</taxon>
        <taxon>Cucurbitaceae</taxon>
        <taxon>Benincaseae</taxon>
        <taxon>Cucumis</taxon>
    </lineage>
</organism>